<comment type="caution">
    <text evidence="3">The sequence shown here is derived from an EMBL/GenBank/DDBJ whole genome shotgun (WGS) entry which is preliminary data.</text>
</comment>
<feature type="compositionally biased region" description="Basic and acidic residues" evidence="1">
    <location>
        <begin position="177"/>
        <end position="188"/>
    </location>
</feature>
<protein>
    <recommendedName>
        <fullName evidence="2">Mutator-like transposase domain-containing protein</fullName>
    </recommendedName>
</protein>
<feature type="compositionally biased region" description="Basic and acidic residues" evidence="1">
    <location>
        <begin position="150"/>
        <end position="167"/>
    </location>
</feature>
<feature type="domain" description="Mutator-like transposase" evidence="2">
    <location>
        <begin position="11"/>
        <end position="93"/>
    </location>
</feature>
<dbReference type="Pfam" id="PF20700">
    <property type="entry name" value="Mutator"/>
    <property type="match status" value="1"/>
</dbReference>
<organism evidence="3 4">
    <name type="scientific">Mytilus edulis</name>
    <name type="common">Blue mussel</name>
    <dbReference type="NCBI Taxonomy" id="6550"/>
    <lineage>
        <taxon>Eukaryota</taxon>
        <taxon>Metazoa</taxon>
        <taxon>Spiralia</taxon>
        <taxon>Lophotrochozoa</taxon>
        <taxon>Mollusca</taxon>
        <taxon>Bivalvia</taxon>
        <taxon>Autobranchia</taxon>
        <taxon>Pteriomorphia</taxon>
        <taxon>Mytilida</taxon>
        <taxon>Mytiloidea</taxon>
        <taxon>Mytilidae</taxon>
        <taxon>Mytilinae</taxon>
        <taxon>Mytilus</taxon>
    </lineage>
</organism>
<sequence length="188" mass="21873">MFKLICLFNYHGHATFIGKETGSVLSFDLRSKTCKICEFHQNRKETVLEHQCHLNWHGSSKSMEADMTVSMVHRLKDDECEINAINADNDAVTSEPDLKLSLETFRKKMTRTMYKSLPNGKPLKSEGLKINEAANLSPGEFTMAISAVRDKKMEKRKEKKNSKEYKVNRIQKKRNRNTNERKHLVRER</sequence>
<feature type="region of interest" description="Disordered" evidence="1">
    <location>
        <begin position="150"/>
        <end position="188"/>
    </location>
</feature>
<keyword evidence="4" id="KW-1185">Reference proteome</keyword>
<evidence type="ECO:0000313" key="3">
    <source>
        <dbReference type="EMBL" id="CAG2241006.1"/>
    </source>
</evidence>
<dbReference type="InterPro" id="IPR049012">
    <property type="entry name" value="Mutator_transp_dom"/>
</dbReference>
<evidence type="ECO:0000256" key="1">
    <source>
        <dbReference type="SAM" id="MobiDB-lite"/>
    </source>
</evidence>
<proteinExistence type="predicted"/>
<evidence type="ECO:0000259" key="2">
    <source>
        <dbReference type="Pfam" id="PF20700"/>
    </source>
</evidence>
<dbReference type="OrthoDB" id="10069847at2759"/>
<evidence type="ECO:0000313" key="4">
    <source>
        <dbReference type="Proteomes" id="UP000683360"/>
    </source>
</evidence>
<dbReference type="AlphaFoldDB" id="A0A8S3U584"/>
<gene>
    <name evidence="3" type="ORF">MEDL_53255</name>
</gene>
<dbReference type="Proteomes" id="UP000683360">
    <property type="component" value="Unassembled WGS sequence"/>
</dbReference>
<accession>A0A8S3U584</accession>
<name>A0A8S3U584_MYTED</name>
<reference evidence="3" key="1">
    <citation type="submission" date="2021-03" db="EMBL/GenBank/DDBJ databases">
        <authorList>
            <person name="Bekaert M."/>
        </authorList>
    </citation>
    <scope>NUCLEOTIDE SEQUENCE</scope>
</reference>
<dbReference type="EMBL" id="CAJPWZ010002579">
    <property type="protein sequence ID" value="CAG2241006.1"/>
    <property type="molecule type" value="Genomic_DNA"/>
</dbReference>